<reference evidence="4" key="1">
    <citation type="submission" date="2018-06" db="EMBL/GenBank/DDBJ databases">
        <authorList>
            <person name="Guldener U."/>
        </authorList>
    </citation>
    <scope>NUCLEOTIDE SEQUENCE [LARGE SCALE GENOMIC DNA]</scope>
    <source>
        <strain evidence="4">UTAD17</strain>
    </source>
</reference>
<comment type="similarity">
    <text evidence="1">Belongs to the SIP5 family.</text>
</comment>
<dbReference type="PANTHER" id="PTHR31315">
    <property type="entry name" value="PROTEIN SIP5"/>
    <property type="match status" value="1"/>
</dbReference>
<organism evidence="3 4">
    <name type="scientific">Saccharomycodes ludwigii</name>
    <dbReference type="NCBI Taxonomy" id="36035"/>
    <lineage>
        <taxon>Eukaryota</taxon>
        <taxon>Fungi</taxon>
        <taxon>Dikarya</taxon>
        <taxon>Ascomycota</taxon>
        <taxon>Saccharomycotina</taxon>
        <taxon>Saccharomycetes</taxon>
        <taxon>Saccharomycodales</taxon>
        <taxon>Saccharomycodaceae</taxon>
        <taxon>Saccharomycodes</taxon>
    </lineage>
</organism>
<feature type="region of interest" description="Disordered" evidence="2">
    <location>
        <begin position="369"/>
        <end position="424"/>
    </location>
</feature>
<dbReference type="GO" id="GO:0005737">
    <property type="term" value="C:cytoplasm"/>
    <property type="evidence" value="ECO:0007669"/>
    <property type="project" value="TreeGrafter"/>
</dbReference>
<feature type="compositionally biased region" description="Polar residues" evidence="2">
    <location>
        <begin position="409"/>
        <end position="422"/>
    </location>
</feature>
<sequence length="488" mass="55263">MGNVPGKLDEQGINTINANVPNANTSSNSTHTNSTSTNSGSSHVRNTRSSTISSFTGNSTRSSRQRRATSLVGSFINGATGRSRSDTAAINKNSTKKKNPKERDLLKEEHDKKLVVKYYENVDGGYLAPYGCHHREKLDYDADVVRKLIIDRKLAPFYIPLEDFDTNWTDQEIIKIFDSLTLHQAYIQDPEEFDDIPLGNDIEDYDEIISLVSMDQSLSKRDQKKLKSMIFKARLYRRRINWQEMENEIYFNGKLEAKNKNLPSDDLKLALYKYNGMECPICFLYFPGPMNISRCCLQPICTECFVQIKRHDPHFSHDEQNSEQQEDDPHLLISEPARCPYCATPNFGITYTPPIDRCTGIHGYAPKSYVSKGNQQGKTATETDAEHPTVTSDEDDNTSPSANVEPPSRRTSVSANDPSVVTSDMIRPDWESRLNKARLRLARKSANATAIHMSNRLVERRNINNDNAKDLEEEMIKHAIRLSLSDGN</sequence>
<dbReference type="Proteomes" id="UP000262825">
    <property type="component" value="Unassembled WGS sequence"/>
</dbReference>
<dbReference type="CDD" id="cd24139">
    <property type="entry name" value="SIP5-like"/>
    <property type="match status" value="1"/>
</dbReference>
<dbReference type="InterPro" id="IPR039301">
    <property type="entry name" value="Sip5/DA2"/>
</dbReference>
<protein>
    <submittedName>
        <fullName evidence="3">Related to Protein SIP5</fullName>
    </submittedName>
</protein>
<feature type="region of interest" description="Disordered" evidence="2">
    <location>
        <begin position="17"/>
        <end position="102"/>
    </location>
</feature>
<dbReference type="VEuPathDB" id="FungiDB:SCODWIG_02584"/>
<name>A0A376B810_9ASCO</name>
<evidence type="ECO:0000256" key="1">
    <source>
        <dbReference type="ARBA" id="ARBA00010402"/>
    </source>
</evidence>
<evidence type="ECO:0000313" key="4">
    <source>
        <dbReference type="Proteomes" id="UP000262825"/>
    </source>
</evidence>
<keyword evidence="4" id="KW-1185">Reference proteome</keyword>
<feature type="compositionally biased region" description="Polar residues" evidence="2">
    <location>
        <begin position="80"/>
        <end position="93"/>
    </location>
</feature>
<dbReference type="EMBL" id="UFAJ01000465">
    <property type="protein sequence ID" value="SSD60823.1"/>
    <property type="molecule type" value="Genomic_DNA"/>
</dbReference>
<evidence type="ECO:0000313" key="3">
    <source>
        <dbReference type="EMBL" id="SSD60823.1"/>
    </source>
</evidence>
<accession>A0A376B810</accession>
<feature type="compositionally biased region" description="Polar residues" evidence="2">
    <location>
        <begin position="43"/>
        <end position="58"/>
    </location>
</feature>
<proteinExistence type="inferred from homology"/>
<evidence type="ECO:0000256" key="2">
    <source>
        <dbReference type="SAM" id="MobiDB-lite"/>
    </source>
</evidence>
<feature type="compositionally biased region" description="Low complexity" evidence="2">
    <location>
        <begin position="22"/>
        <end position="42"/>
    </location>
</feature>
<dbReference type="PANTHER" id="PTHR31315:SF1">
    <property type="entry name" value="PROTEIN SIP5"/>
    <property type="match status" value="1"/>
</dbReference>
<feature type="compositionally biased region" description="Polar residues" evidence="2">
    <location>
        <begin position="371"/>
        <end position="382"/>
    </location>
</feature>
<gene>
    <name evidence="3" type="ORF">SCODWIG_02584</name>
</gene>
<dbReference type="AlphaFoldDB" id="A0A376B810"/>